<dbReference type="InterPro" id="IPR050266">
    <property type="entry name" value="AB_hydrolase_sf"/>
</dbReference>
<proteinExistence type="predicted"/>
<dbReference type="RefSeq" id="WP_378298869.1">
    <property type="nucleotide sequence ID" value="NZ_JBHTJA010000024.1"/>
</dbReference>
<dbReference type="InterPro" id="IPR000073">
    <property type="entry name" value="AB_hydrolase_1"/>
</dbReference>
<evidence type="ECO:0000259" key="2">
    <source>
        <dbReference type="Pfam" id="PF12697"/>
    </source>
</evidence>
<keyword evidence="1 3" id="KW-0378">Hydrolase</keyword>
<feature type="domain" description="AB hydrolase-1" evidence="2">
    <location>
        <begin position="29"/>
        <end position="277"/>
    </location>
</feature>
<name>A0ABW3EPD5_9ACTN</name>
<reference evidence="4" key="1">
    <citation type="journal article" date="2019" name="Int. J. Syst. Evol. Microbiol.">
        <title>The Global Catalogue of Microorganisms (GCM) 10K type strain sequencing project: providing services to taxonomists for standard genome sequencing and annotation.</title>
        <authorList>
            <consortium name="The Broad Institute Genomics Platform"/>
            <consortium name="The Broad Institute Genome Sequencing Center for Infectious Disease"/>
            <person name="Wu L."/>
            <person name="Ma J."/>
        </authorList>
    </citation>
    <scope>NUCLEOTIDE SEQUENCE [LARGE SCALE GENOMIC DNA]</scope>
    <source>
        <strain evidence="4">JCM 31202</strain>
    </source>
</reference>
<evidence type="ECO:0000313" key="3">
    <source>
        <dbReference type="EMBL" id="MFD0901656.1"/>
    </source>
</evidence>
<accession>A0ABW3EPD5</accession>
<dbReference type="PANTHER" id="PTHR43798">
    <property type="entry name" value="MONOACYLGLYCEROL LIPASE"/>
    <property type="match status" value="1"/>
</dbReference>
<keyword evidence="4" id="KW-1185">Reference proteome</keyword>
<dbReference type="Gene3D" id="3.40.50.1820">
    <property type="entry name" value="alpha/beta hydrolase"/>
    <property type="match status" value="1"/>
</dbReference>
<protein>
    <submittedName>
        <fullName evidence="3">Alpha/beta fold hydrolase</fullName>
    </submittedName>
</protein>
<dbReference type="InterPro" id="IPR029058">
    <property type="entry name" value="AB_hydrolase_fold"/>
</dbReference>
<dbReference type="SUPFAM" id="SSF53474">
    <property type="entry name" value="alpha/beta-Hydrolases"/>
    <property type="match status" value="1"/>
</dbReference>
<gene>
    <name evidence="3" type="ORF">ACFQ11_14745</name>
</gene>
<dbReference type="PANTHER" id="PTHR43798:SF31">
    <property type="entry name" value="AB HYDROLASE SUPERFAMILY PROTEIN YCLE"/>
    <property type="match status" value="1"/>
</dbReference>
<evidence type="ECO:0000256" key="1">
    <source>
        <dbReference type="ARBA" id="ARBA00022801"/>
    </source>
</evidence>
<evidence type="ECO:0000313" key="4">
    <source>
        <dbReference type="Proteomes" id="UP001596972"/>
    </source>
</evidence>
<organism evidence="3 4">
    <name type="scientific">Actinomadura sediminis</name>
    <dbReference type="NCBI Taxonomy" id="1038904"/>
    <lineage>
        <taxon>Bacteria</taxon>
        <taxon>Bacillati</taxon>
        <taxon>Actinomycetota</taxon>
        <taxon>Actinomycetes</taxon>
        <taxon>Streptosporangiales</taxon>
        <taxon>Thermomonosporaceae</taxon>
        <taxon>Actinomadura</taxon>
    </lineage>
</organism>
<comment type="caution">
    <text evidence="3">The sequence shown here is derived from an EMBL/GenBank/DDBJ whole genome shotgun (WGS) entry which is preliminary data.</text>
</comment>
<dbReference type="Proteomes" id="UP001596972">
    <property type="component" value="Unassembled WGS sequence"/>
</dbReference>
<sequence>MSEIVNVGRERVHVVRSGPVDGPPLLLDSGLGGAWFDWDAVVALLRETYRVTVFDRPGLGASPAAAAAPSLRRDVALTAALADRAADGPVTIVAHSMAAFHAEALARVRPGLIRGLVLVDPSHEHGARARVRPSAVLTPAFMGAGRLLELSGAAGVLGPWGRRALLRRTSRAGDPAPDAAVRSVYGRGTVLGTVLAENLAYREMAADLTALRARRAFPPIPLIVLTALGDVRLAACRRAWSDGHAVLAAMSPQGRQVKLPEARHMIHLDRPDAVADAIDATFAPRAAHEEPA</sequence>
<dbReference type="GO" id="GO:0016787">
    <property type="term" value="F:hydrolase activity"/>
    <property type="evidence" value="ECO:0007669"/>
    <property type="project" value="UniProtKB-KW"/>
</dbReference>
<dbReference type="Pfam" id="PF12697">
    <property type="entry name" value="Abhydrolase_6"/>
    <property type="match status" value="1"/>
</dbReference>
<dbReference type="EMBL" id="JBHTJA010000024">
    <property type="protein sequence ID" value="MFD0901656.1"/>
    <property type="molecule type" value="Genomic_DNA"/>
</dbReference>